<keyword evidence="3" id="KW-0479">Metal-binding</keyword>
<dbReference type="GO" id="GO:0005777">
    <property type="term" value="C:peroxisome"/>
    <property type="evidence" value="ECO:0007669"/>
    <property type="project" value="EnsemblFungi"/>
</dbReference>
<feature type="domain" description="Thiamine pyrophosphate enzyme TPP-binding" evidence="12">
    <location>
        <begin position="392"/>
        <end position="533"/>
    </location>
</feature>
<dbReference type="AlphaFoldDB" id="W1QHQ9"/>
<organism evidence="14 15">
    <name type="scientific">Ogataea parapolymorpha (strain ATCC 26012 / BCRC 20466 / JCM 22074 / NRRL Y-7560 / DL-1)</name>
    <name type="common">Yeast</name>
    <name type="synonym">Hansenula polymorpha</name>
    <dbReference type="NCBI Taxonomy" id="871575"/>
    <lineage>
        <taxon>Eukaryota</taxon>
        <taxon>Fungi</taxon>
        <taxon>Dikarya</taxon>
        <taxon>Ascomycota</taxon>
        <taxon>Saccharomycotina</taxon>
        <taxon>Pichiomycetes</taxon>
        <taxon>Pichiales</taxon>
        <taxon>Pichiaceae</taxon>
        <taxon>Ogataea</taxon>
    </lineage>
</organism>
<dbReference type="HOGENOM" id="CLU_013748_3_3_1"/>
<keyword evidence="4" id="KW-0460">Magnesium</keyword>
<keyword evidence="5 10" id="KW-0786">Thiamine pyrophosphate</keyword>
<dbReference type="SUPFAM" id="SSF52518">
    <property type="entry name" value="Thiamin diphosphate-binding fold (THDP-binding)"/>
    <property type="match status" value="2"/>
</dbReference>
<dbReference type="Proteomes" id="UP000008673">
    <property type="component" value="Unassembled WGS sequence"/>
</dbReference>
<keyword evidence="15" id="KW-1185">Reference proteome</keyword>
<dbReference type="OMA" id="PGPYGCL"/>
<comment type="caution">
    <text evidence="14">The sequence shown here is derived from an EMBL/GenBank/DDBJ whole genome shotgun (WGS) entry which is preliminary data.</text>
</comment>
<evidence type="ECO:0000256" key="6">
    <source>
        <dbReference type="ARBA" id="ARBA00023239"/>
    </source>
</evidence>
<comment type="similarity">
    <text evidence="2 10">Belongs to the TPP enzyme family.</text>
</comment>
<dbReference type="SUPFAM" id="SSF52467">
    <property type="entry name" value="DHS-like NAD/FAD-binding domain"/>
    <property type="match status" value="1"/>
</dbReference>
<evidence type="ECO:0000256" key="8">
    <source>
        <dbReference type="ARBA" id="ARBA00044454"/>
    </source>
</evidence>
<dbReference type="PANTHER" id="PTHR43710:SF2">
    <property type="entry name" value="2-HYDROXYACYL-COA LYASE 1"/>
    <property type="match status" value="1"/>
</dbReference>
<evidence type="ECO:0000256" key="4">
    <source>
        <dbReference type="ARBA" id="ARBA00022842"/>
    </source>
</evidence>
<evidence type="ECO:0000259" key="13">
    <source>
        <dbReference type="Pfam" id="PF02776"/>
    </source>
</evidence>
<comment type="cofactor">
    <cofactor evidence="1">
        <name>thiamine diphosphate</name>
        <dbReference type="ChEBI" id="CHEBI:58937"/>
    </cofactor>
</comment>
<evidence type="ECO:0000259" key="11">
    <source>
        <dbReference type="Pfam" id="PF00205"/>
    </source>
</evidence>
<protein>
    <recommendedName>
        <fullName evidence="9">2-hydroxyacyl-CoA lyase</fullName>
        <ecNumber evidence="9">4.1.2.63</ecNumber>
    </recommendedName>
</protein>
<evidence type="ECO:0000256" key="9">
    <source>
        <dbReference type="ARBA" id="ARBA00044518"/>
    </source>
</evidence>
<dbReference type="InterPro" id="IPR029035">
    <property type="entry name" value="DHS-like_NAD/FAD-binding_dom"/>
</dbReference>
<evidence type="ECO:0000313" key="14">
    <source>
        <dbReference type="EMBL" id="ESX01140.1"/>
    </source>
</evidence>
<dbReference type="PANTHER" id="PTHR43710">
    <property type="entry name" value="2-HYDROXYACYL-COA LYASE"/>
    <property type="match status" value="1"/>
</dbReference>
<dbReference type="GO" id="GO:0030976">
    <property type="term" value="F:thiamine pyrophosphate binding"/>
    <property type="evidence" value="ECO:0007669"/>
    <property type="project" value="InterPro"/>
</dbReference>
<dbReference type="STRING" id="871575.W1QHQ9"/>
<comment type="catalytic activity">
    <reaction evidence="8">
        <text>an (R)-2-hydroxy-long-chain-fatty acyl-CoA = a long-chain fatty aldehyde + formyl-CoA</text>
        <dbReference type="Rhea" id="RHEA:67444"/>
        <dbReference type="ChEBI" id="CHEBI:17176"/>
        <dbReference type="ChEBI" id="CHEBI:57376"/>
        <dbReference type="ChEBI" id="CHEBI:170012"/>
        <dbReference type="EC" id="4.1.2.63"/>
    </reaction>
    <physiologicalReaction direction="left-to-right" evidence="8">
        <dbReference type="Rhea" id="RHEA:67445"/>
    </physiologicalReaction>
</comment>
<dbReference type="GO" id="GO:0106359">
    <property type="term" value="F:2-hydroxyacyl-CoA lyase activity"/>
    <property type="evidence" value="ECO:0007669"/>
    <property type="project" value="UniProtKB-EC"/>
</dbReference>
<dbReference type="Gene3D" id="3.40.50.1220">
    <property type="entry name" value="TPP-binding domain"/>
    <property type="match status" value="1"/>
</dbReference>
<comment type="catalytic activity">
    <reaction evidence="7">
        <text>a 2-hydroxy-3-methyl fatty acyl-CoA = a 2-methyl-branched fatty aldehyde + formyl-CoA</text>
        <dbReference type="Rhea" id="RHEA:25375"/>
        <dbReference type="ChEBI" id="CHEBI:49188"/>
        <dbReference type="ChEBI" id="CHEBI:57376"/>
        <dbReference type="ChEBI" id="CHEBI:58783"/>
        <dbReference type="EC" id="4.1.2.63"/>
    </reaction>
    <physiologicalReaction direction="left-to-right" evidence="7">
        <dbReference type="Rhea" id="RHEA:25376"/>
    </physiologicalReaction>
</comment>
<evidence type="ECO:0000256" key="5">
    <source>
        <dbReference type="ARBA" id="ARBA00023052"/>
    </source>
</evidence>
<evidence type="ECO:0000256" key="1">
    <source>
        <dbReference type="ARBA" id="ARBA00001964"/>
    </source>
</evidence>
<dbReference type="CDD" id="cd02004">
    <property type="entry name" value="TPP_BZL_OCoD_HPCL"/>
    <property type="match status" value="1"/>
</dbReference>
<dbReference type="EC" id="4.1.2.63" evidence="9"/>
<dbReference type="EMBL" id="AEOI02000005">
    <property type="protein sequence ID" value="ESX01140.1"/>
    <property type="molecule type" value="Genomic_DNA"/>
</dbReference>
<dbReference type="Pfam" id="PF02775">
    <property type="entry name" value="TPP_enzyme_C"/>
    <property type="match status" value="1"/>
</dbReference>
<dbReference type="InterPro" id="IPR012001">
    <property type="entry name" value="Thiamin_PyroP_enz_TPP-bd_dom"/>
</dbReference>
<evidence type="ECO:0000256" key="2">
    <source>
        <dbReference type="ARBA" id="ARBA00007812"/>
    </source>
</evidence>
<evidence type="ECO:0000259" key="12">
    <source>
        <dbReference type="Pfam" id="PF02775"/>
    </source>
</evidence>
<evidence type="ECO:0000256" key="3">
    <source>
        <dbReference type="ARBA" id="ARBA00022723"/>
    </source>
</evidence>
<dbReference type="eggNOG" id="KOG1185">
    <property type="taxonomic scope" value="Eukaryota"/>
</dbReference>
<dbReference type="Pfam" id="PF02776">
    <property type="entry name" value="TPP_enzyme_N"/>
    <property type="match status" value="1"/>
</dbReference>
<evidence type="ECO:0000313" key="15">
    <source>
        <dbReference type="Proteomes" id="UP000008673"/>
    </source>
</evidence>
<dbReference type="GO" id="GO:0001561">
    <property type="term" value="P:fatty acid alpha-oxidation"/>
    <property type="evidence" value="ECO:0007669"/>
    <property type="project" value="TreeGrafter"/>
</dbReference>
<dbReference type="GeneID" id="25770014"/>
<dbReference type="Pfam" id="PF00205">
    <property type="entry name" value="TPP_enzyme_M"/>
    <property type="match status" value="1"/>
</dbReference>
<dbReference type="KEGG" id="opa:HPODL_00543"/>
<reference evidence="14 15" key="1">
    <citation type="journal article" date="2013" name="BMC Genomics">
        <title>Genome sequence and analysis of methylotrophic yeast Hansenula polymorpha DL1.</title>
        <authorList>
            <person name="Ravin N.V."/>
            <person name="Eldarov M.A."/>
            <person name="Kadnikov V.V."/>
            <person name="Beletsky A.V."/>
            <person name="Schneider J."/>
            <person name="Mardanova E.S."/>
            <person name="Smekalova E.M."/>
            <person name="Zvereva M.I."/>
            <person name="Dontsova O.A."/>
            <person name="Mardanov A.V."/>
            <person name="Skryabin K.G."/>
        </authorList>
    </citation>
    <scope>NUCLEOTIDE SEQUENCE [LARGE SCALE GENOMIC DNA]</scope>
    <source>
        <strain evidence="15">ATCC 26012 / BCRC 20466 / JCM 22074 / NRRL Y-7560 / DL-1</strain>
    </source>
</reference>
<dbReference type="Gene3D" id="3.40.50.970">
    <property type="match status" value="2"/>
</dbReference>
<dbReference type="InterPro" id="IPR045025">
    <property type="entry name" value="HACL1-like"/>
</dbReference>
<sequence>MIGAELIAETLRQLGVEHVFGIVGIPVVEIADACIEKGIRFIPFRNEQQASLAASIYGYLTNKPGVLLTVGGPGIVNALAGVYNANSNKWPLMVMAGSTKICLQGKGGFQELDQVSLMKPWAKSSFRAVLSSQIPQFLERAYWTSIADVPGTTYIDLPDDLIKQECYEDIRVMKFDFSLLSTITPELTRIKRTSELLKDARFPLLIIGKGAANASETLRQFVGTHQIAFLPTPMGKGIIPDASDRNVSSARSLVLKHADVVLVAGARLNWILHFGEPPKFNKDVKIVQIDTDAGELARNVSTLELGILGDVGRTMSSVSDQLNGHQFPALPKIVVELIEKREQALRQQEEIVNDDLMPSHTQALAAIRKHIPADANIVAEGARTMDLSRQSLYLCEPRQRLDAGTNGTMGIGLAYAVTAKLTEENKPLIVIQGDSAFGFSAMEIETLVRERLPCLIIVLNNSGIYNGVENPREYIPYTKKPLPSTALTFGVRYERISCSLGGTGYFVQKCKELDDVLKKGMEDMLSGKIVLINVLVKPHAKL</sequence>
<dbReference type="InterPro" id="IPR011766">
    <property type="entry name" value="TPP_enzyme_TPP-bd"/>
</dbReference>
<dbReference type="GO" id="GO:0000287">
    <property type="term" value="F:magnesium ion binding"/>
    <property type="evidence" value="ECO:0007669"/>
    <property type="project" value="InterPro"/>
</dbReference>
<dbReference type="CDD" id="cd07035">
    <property type="entry name" value="TPP_PYR_POX_like"/>
    <property type="match status" value="1"/>
</dbReference>
<evidence type="ECO:0000256" key="10">
    <source>
        <dbReference type="RuleBase" id="RU362132"/>
    </source>
</evidence>
<name>W1QHQ9_OGAPD</name>
<keyword evidence="6 14" id="KW-0456">Lyase</keyword>
<dbReference type="OrthoDB" id="10006023at2759"/>
<dbReference type="InterPro" id="IPR029061">
    <property type="entry name" value="THDP-binding"/>
</dbReference>
<dbReference type="InterPro" id="IPR012000">
    <property type="entry name" value="Thiamin_PyroP_enz_cen_dom"/>
</dbReference>
<feature type="domain" description="Thiamine pyrophosphate enzyme central" evidence="11">
    <location>
        <begin position="190"/>
        <end position="316"/>
    </location>
</feature>
<feature type="domain" description="Thiamine pyrophosphate enzyme N-terminal TPP-binding" evidence="13">
    <location>
        <begin position="2"/>
        <end position="117"/>
    </location>
</feature>
<proteinExistence type="inferred from homology"/>
<gene>
    <name evidence="14" type="ORF">HPODL_00543</name>
</gene>
<accession>W1QHQ9</accession>
<evidence type="ECO:0000256" key="7">
    <source>
        <dbReference type="ARBA" id="ARBA00044451"/>
    </source>
</evidence>
<dbReference type="RefSeq" id="XP_013935974.1">
    <property type="nucleotide sequence ID" value="XM_014080499.1"/>
</dbReference>